<evidence type="ECO:0000256" key="7">
    <source>
        <dbReference type="ARBA" id="ARBA00039594"/>
    </source>
</evidence>
<sequence>MGNAESSSLHRFQAKFIPEEQAILDDVFDAMTGSGASDDQKGRKAAKKQVTLDLLRAYTKGTLQESMMVRLYDGMRSMDTAGKSLSWTQNVSKEQFVMFVAYVLQGTAEERSLVVRSMVSSDDSGPVRESQLREFAEELIVSTVQLLESEQLLRGWNLERMGDGAIGAKQLATHLVSQLKPQGEGLQVGALASADYGRAELEDWVYRVPHVSTFLRLVVTMGLRMSKPQAPTELFNVNKQVLPLCKVERWGELLSVLEPPSIIYLNSNLPAELQGRWQLLFSSRAHGESFSRLSGQIVQKGPSLLIIKDSDGHIFGGFASQSWDVKPQFQGDSKCFLFTLSPQLGMYTCTSYNNHYMYLNHGQQTMPNGLGMGGQHNYFGLWIDSDYGTGHSKAKPRCTTYNSPQLSGKENFAIDVLEVWAVGASPKKMNVSKRSLALRHNCAVKRIYCYESHLARLEHRNKSRRTFSLSRHSIGSWLICTSNPFTLYTPYPLIPQPNNN</sequence>
<dbReference type="Pfam" id="PF07534">
    <property type="entry name" value="TLD"/>
    <property type="match status" value="1"/>
</dbReference>
<dbReference type="PANTHER" id="PTHR23354:SF131">
    <property type="entry name" value="MTOR-ASSOCIATED PROTEIN MEAK7"/>
    <property type="match status" value="1"/>
</dbReference>
<dbReference type="PANTHER" id="PTHR23354">
    <property type="entry name" value="NUCLEOLAR PROTEIN 7/ESTROGEN RECEPTOR COACTIVATOR-RELATED"/>
    <property type="match status" value="1"/>
</dbReference>
<dbReference type="InParanoid" id="A0A4W3JF23"/>
<reference evidence="11" key="4">
    <citation type="submission" date="2025-08" db="UniProtKB">
        <authorList>
            <consortium name="Ensembl"/>
        </authorList>
    </citation>
    <scope>IDENTIFICATION</scope>
</reference>
<evidence type="ECO:0000256" key="5">
    <source>
        <dbReference type="ARBA" id="ARBA00023136"/>
    </source>
</evidence>
<dbReference type="Ensembl" id="ENSCMIT00000031341.1">
    <property type="protein sequence ID" value="ENSCMIP00000030870.1"/>
    <property type="gene ID" value="ENSCMIG00000013273.1"/>
</dbReference>
<dbReference type="STRING" id="7868.ENSCMIP00000030870"/>
<dbReference type="FunCoup" id="A0A4W3JF23">
    <property type="interactions" value="182"/>
</dbReference>
<reference evidence="12" key="2">
    <citation type="journal article" date="2007" name="PLoS Biol.">
        <title>Survey sequencing and comparative analysis of the elephant shark (Callorhinchus milii) genome.</title>
        <authorList>
            <person name="Venkatesh B."/>
            <person name="Kirkness E.F."/>
            <person name="Loh Y.H."/>
            <person name="Halpern A.L."/>
            <person name="Lee A.P."/>
            <person name="Johnson J."/>
            <person name="Dandona N."/>
            <person name="Viswanathan L.D."/>
            <person name="Tay A."/>
            <person name="Venter J.C."/>
            <person name="Strausberg R.L."/>
            <person name="Brenner S."/>
        </authorList>
    </citation>
    <scope>NUCLEOTIDE SEQUENCE [LARGE SCALE GENOMIC DNA]</scope>
</reference>
<organism evidence="11 12">
    <name type="scientific">Callorhinchus milii</name>
    <name type="common">Ghost shark</name>
    <dbReference type="NCBI Taxonomy" id="7868"/>
    <lineage>
        <taxon>Eukaryota</taxon>
        <taxon>Metazoa</taxon>
        <taxon>Chordata</taxon>
        <taxon>Craniata</taxon>
        <taxon>Vertebrata</taxon>
        <taxon>Chondrichthyes</taxon>
        <taxon>Holocephali</taxon>
        <taxon>Chimaeriformes</taxon>
        <taxon>Callorhinchidae</taxon>
        <taxon>Callorhinchus</taxon>
    </lineage>
</organism>
<dbReference type="GO" id="GO:0031929">
    <property type="term" value="P:TOR signaling"/>
    <property type="evidence" value="ECO:0007669"/>
    <property type="project" value="TreeGrafter"/>
</dbReference>
<dbReference type="GO" id="GO:0006979">
    <property type="term" value="P:response to oxidative stress"/>
    <property type="evidence" value="ECO:0007669"/>
    <property type="project" value="TreeGrafter"/>
</dbReference>
<evidence type="ECO:0000256" key="2">
    <source>
        <dbReference type="ARBA" id="ARBA00004371"/>
    </source>
</evidence>
<reference evidence="12" key="3">
    <citation type="journal article" date="2014" name="Nature">
        <title>Elephant shark genome provides unique insights into gnathostome evolution.</title>
        <authorList>
            <consortium name="International Elephant Shark Genome Sequencing Consortium"/>
            <person name="Venkatesh B."/>
            <person name="Lee A.P."/>
            <person name="Ravi V."/>
            <person name="Maurya A.K."/>
            <person name="Lian M.M."/>
            <person name="Swann J.B."/>
            <person name="Ohta Y."/>
            <person name="Flajnik M.F."/>
            <person name="Sutoh Y."/>
            <person name="Kasahara M."/>
            <person name="Hoon S."/>
            <person name="Gangu V."/>
            <person name="Roy S.W."/>
            <person name="Irimia M."/>
            <person name="Korzh V."/>
            <person name="Kondrychyn I."/>
            <person name="Lim Z.W."/>
            <person name="Tay B.H."/>
            <person name="Tohari S."/>
            <person name="Kong K.W."/>
            <person name="Ho S."/>
            <person name="Lorente-Galdos B."/>
            <person name="Quilez J."/>
            <person name="Marques-Bonet T."/>
            <person name="Raney B.J."/>
            <person name="Ingham P.W."/>
            <person name="Tay A."/>
            <person name="Hillier L.W."/>
            <person name="Minx P."/>
            <person name="Boehm T."/>
            <person name="Wilson R.K."/>
            <person name="Brenner S."/>
            <person name="Warren W.C."/>
        </authorList>
    </citation>
    <scope>NUCLEOTIDE SEQUENCE [LARGE SCALE GENOMIC DNA]</scope>
</reference>
<reference evidence="11" key="5">
    <citation type="submission" date="2025-09" db="UniProtKB">
        <authorList>
            <consortium name="Ensembl"/>
        </authorList>
    </citation>
    <scope>IDENTIFICATION</scope>
</reference>
<evidence type="ECO:0000313" key="12">
    <source>
        <dbReference type="Proteomes" id="UP000314986"/>
    </source>
</evidence>
<evidence type="ECO:0000256" key="9">
    <source>
        <dbReference type="ARBA" id="ARBA00042134"/>
    </source>
</evidence>
<dbReference type="PROSITE" id="PS51886">
    <property type="entry name" value="TLDC"/>
    <property type="match status" value="1"/>
</dbReference>
<keyword evidence="12" id="KW-1185">Reference proteome</keyword>
<evidence type="ECO:0000256" key="4">
    <source>
        <dbReference type="ARBA" id="ARBA00022490"/>
    </source>
</evidence>
<dbReference type="GeneTree" id="ENSGT00940000158087"/>
<evidence type="ECO:0000256" key="6">
    <source>
        <dbReference type="ARBA" id="ARBA00023228"/>
    </source>
</evidence>
<gene>
    <name evidence="11" type="primary">meak7</name>
</gene>
<proteinExistence type="predicted"/>
<dbReference type="GO" id="GO:0005634">
    <property type="term" value="C:nucleus"/>
    <property type="evidence" value="ECO:0007669"/>
    <property type="project" value="TreeGrafter"/>
</dbReference>
<evidence type="ECO:0000256" key="3">
    <source>
        <dbReference type="ARBA" id="ARBA00004496"/>
    </source>
</evidence>
<dbReference type="OMA" id="CGRITHR"/>
<protein>
    <recommendedName>
        <fullName evidence="7">MTOR-associated protein MEAK7</fullName>
    </recommendedName>
    <alternativeName>
        <fullName evidence="9">TBC/LysM-associated domain-containing protein 1</fullName>
    </alternativeName>
    <alternativeName>
        <fullName evidence="8">TLD domain-containing protein 1</fullName>
    </alternativeName>
</protein>
<name>A0A4W3JF23_CALMI</name>
<keyword evidence="6" id="KW-0458">Lysosome</keyword>
<dbReference type="InterPro" id="IPR006571">
    <property type="entry name" value="TLDc_dom"/>
</dbReference>
<dbReference type="GO" id="GO:0005764">
    <property type="term" value="C:lysosome"/>
    <property type="evidence" value="ECO:0007669"/>
    <property type="project" value="UniProtKB-SubCell"/>
</dbReference>
<keyword evidence="4" id="KW-0963">Cytoplasm</keyword>
<evidence type="ECO:0000313" key="11">
    <source>
        <dbReference type="Ensembl" id="ENSCMIP00000030870.1"/>
    </source>
</evidence>
<dbReference type="AlphaFoldDB" id="A0A4W3JF23"/>
<dbReference type="GO" id="GO:0016020">
    <property type="term" value="C:membrane"/>
    <property type="evidence" value="ECO:0007669"/>
    <property type="project" value="UniProtKB-SubCell"/>
</dbReference>
<accession>A0A4W3JF23</accession>
<feature type="domain" description="TLDc" evidence="10">
    <location>
        <begin position="255"/>
        <end position="423"/>
    </location>
</feature>
<evidence type="ECO:0000256" key="1">
    <source>
        <dbReference type="ARBA" id="ARBA00004370"/>
    </source>
</evidence>
<keyword evidence="5" id="KW-0472">Membrane</keyword>
<comment type="subcellular location">
    <subcellularLocation>
        <location evidence="3">Cytoplasm</location>
    </subcellularLocation>
    <subcellularLocation>
        <location evidence="2">Lysosome</location>
    </subcellularLocation>
    <subcellularLocation>
        <location evidence="1">Membrane</location>
    </subcellularLocation>
</comment>
<dbReference type="SMART" id="SM00584">
    <property type="entry name" value="TLDc"/>
    <property type="match status" value="1"/>
</dbReference>
<dbReference type="Proteomes" id="UP000314986">
    <property type="component" value="Unassembled WGS sequence"/>
</dbReference>
<evidence type="ECO:0000259" key="10">
    <source>
        <dbReference type="PROSITE" id="PS51886"/>
    </source>
</evidence>
<evidence type="ECO:0000256" key="8">
    <source>
        <dbReference type="ARBA" id="ARBA00041780"/>
    </source>
</evidence>
<reference evidence="12" key="1">
    <citation type="journal article" date="2006" name="Science">
        <title>Ancient noncoding elements conserved in the human genome.</title>
        <authorList>
            <person name="Venkatesh B."/>
            <person name="Kirkness E.F."/>
            <person name="Loh Y.H."/>
            <person name="Halpern A.L."/>
            <person name="Lee A.P."/>
            <person name="Johnson J."/>
            <person name="Dandona N."/>
            <person name="Viswanathan L.D."/>
            <person name="Tay A."/>
            <person name="Venter J.C."/>
            <person name="Strausberg R.L."/>
            <person name="Brenner S."/>
        </authorList>
    </citation>
    <scope>NUCLEOTIDE SEQUENCE [LARGE SCALE GENOMIC DNA]</scope>
</reference>